<keyword evidence="2" id="KW-0966">Cell projection</keyword>
<protein>
    <submittedName>
        <fullName evidence="2">Flagellar hook-associated protein FlgL</fullName>
    </submittedName>
</protein>
<name>A0A931LTA3_FIMGI</name>
<keyword evidence="2" id="KW-0969">Cilium</keyword>
<dbReference type="PANTHER" id="PTHR42792:SF1">
    <property type="entry name" value="FLAGELLAR HOOK-ASSOCIATED PROTEIN 3"/>
    <property type="match status" value="1"/>
</dbReference>
<dbReference type="Pfam" id="PF00669">
    <property type="entry name" value="Flagellin_N"/>
    <property type="match status" value="1"/>
</dbReference>
<dbReference type="GO" id="GO:0005198">
    <property type="term" value="F:structural molecule activity"/>
    <property type="evidence" value="ECO:0007669"/>
    <property type="project" value="InterPro"/>
</dbReference>
<keyword evidence="2" id="KW-0282">Flagellum</keyword>
<dbReference type="NCBIfam" id="TIGR02550">
    <property type="entry name" value="flagell_flgL"/>
    <property type="match status" value="1"/>
</dbReference>
<dbReference type="Proteomes" id="UP000727962">
    <property type="component" value="Unassembled WGS sequence"/>
</dbReference>
<dbReference type="InterPro" id="IPR013384">
    <property type="entry name" value="Flagell_FlgL"/>
</dbReference>
<dbReference type="InterPro" id="IPR001492">
    <property type="entry name" value="Flagellin"/>
</dbReference>
<dbReference type="Gene3D" id="1.20.1330.10">
    <property type="entry name" value="f41 fragment of flagellin, N-terminal domain"/>
    <property type="match status" value="1"/>
</dbReference>
<accession>A0A931LTA3</accession>
<gene>
    <name evidence="2" type="primary">flgL</name>
    <name evidence="2" type="ORF">HYR64_01410</name>
</gene>
<dbReference type="AlphaFoldDB" id="A0A931LTA3"/>
<comment type="caution">
    <text evidence="2">The sequence shown here is derived from an EMBL/GenBank/DDBJ whole genome shotgun (WGS) entry which is preliminary data.</text>
</comment>
<dbReference type="InterPro" id="IPR001029">
    <property type="entry name" value="Flagellin_N"/>
</dbReference>
<reference evidence="2" key="1">
    <citation type="submission" date="2020-07" db="EMBL/GenBank/DDBJ databases">
        <title>Huge and variable diversity of episymbiotic CPR bacteria and DPANN archaea in groundwater ecosystems.</title>
        <authorList>
            <person name="He C.Y."/>
            <person name="Keren R."/>
            <person name="Whittaker M."/>
            <person name="Farag I.F."/>
            <person name="Doudna J."/>
            <person name="Cate J.H.D."/>
            <person name="Banfield J.F."/>
        </authorList>
    </citation>
    <scope>NUCLEOTIDE SEQUENCE</scope>
    <source>
        <strain evidence="2">NC_groundwater_17_Pr7_B-0.1um_64_12</strain>
    </source>
</reference>
<dbReference type="SUPFAM" id="SSF64518">
    <property type="entry name" value="Phase 1 flagellin"/>
    <property type="match status" value="1"/>
</dbReference>
<evidence type="ECO:0000259" key="1">
    <source>
        <dbReference type="Pfam" id="PF00669"/>
    </source>
</evidence>
<dbReference type="GO" id="GO:0009424">
    <property type="term" value="C:bacterial-type flagellum hook"/>
    <property type="evidence" value="ECO:0007669"/>
    <property type="project" value="InterPro"/>
</dbReference>
<sequence length="293" mass="30575">MRISTSQQFDTFSANIAVAAQQMFEAQQRVSTGRRLNQLSDDPVGASSALTMRSLRTGLSQYSSNLHAAKGMLGYSDTAMGETTNLLNRAYQLALAGANSATDQAGRAGMASEIAGIQSRLVDLANSKGPNGQYLFGGQKNAAPPYAVNAGALTYSGDTNDVVVEVGPLDTMAATTQASTIFTDAYAQLENLKNNLASGNVGAIGGLSVADMQSSLQAVSLARGTIGGKLRTVDEFTSQNDRRSNDLTVGISDVEDADIAESVVKYQAAKTAYDAALNVASQGFGLSLLNFMK</sequence>
<evidence type="ECO:0000313" key="2">
    <source>
        <dbReference type="EMBL" id="MBI1755748.1"/>
    </source>
</evidence>
<dbReference type="EMBL" id="JACOSL010000008">
    <property type="protein sequence ID" value="MBI1755748.1"/>
    <property type="molecule type" value="Genomic_DNA"/>
</dbReference>
<feature type="domain" description="Flagellin N-terminal" evidence="1">
    <location>
        <begin position="3"/>
        <end position="140"/>
    </location>
</feature>
<dbReference type="PANTHER" id="PTHR42792">
    <property type="entry name" value="FLAGELLIN"/>
    <property type="match status" value="1"/>
</dbReference>
<proteinExistence type="predicted"/>
<organism evidence="2 3">
    <name type="scientific">Fimbriimonas ginsengisoli</name>
    <dbReference type="NCBI Taxonomy" id="1005039"/>
    <lineage>
        <taxon>Bacteria</taxon>
        <taxon>Bacillati</taxon>
        <taxon>Armatimonadota</taxon>
        <taxon>Fimbriimonadia</taxon>
        <taxon>Fimbriimonadales</taxon>
        <taxon>Fimbriimonadaceae</taxon>
        <taxon>Fimbriimonas</taxon>
    </lineage>
</organism>
<dbReference type="GO" id="GO:0071973">
    <property type="term" value="P:bacterial-type flagellum-dependent cell motility"/>
    <property type="evidence" value="ECO:0007669"/>
    <property type="project" value="InterPro"/>
</dbReference>
<evidence type="ECO:0000313" key="3">
    <source>
        <dbReference type="Proteomes" id="UP000727962"/>
    </source>
</evidence>